<dbReference type="AlphaFoldDB" id="A0AA38R513"/>
<organism evidence="2 3">
    <name type="scientific">Coniochaeta hoffmannii</name>
    <dbReference type="NCBI Taxonomy" id="91930"/>
    <lineage>
        <taxon>Eukaryota</taxon>
        <taxon>Fungi</taxon>
        <taxon>Dikarya</taxon>
        <taxon>Ascomycota</taxon>
        <taxon>Pezizomycotina</taxon>
        <taxon>Sordariomycetes</taxon>
        <taxon>Sordariomycetidae</taxon>
        <taxon>Coniochaetales</taxon>
        <taxon>Coniochaetaceae</taxon>
        <taxon>Coniochaeta</taxon>
    </lineage>
</organism>
<sequence>MPAHRTLAHEPPKRQEPMEASAPASPDAVVTQQPRSEPAPQMDTEVSLRGGRVNLGCTCCDGSCSFHRGCC</sequence>
<protein>
    <submittedName>
        <fullName evidence="2">Uncharacterized protein</fullName>
    </submittedName>
</protein>
<dbReference type="EMBL" id="JANBVN010000194">
    <property type="protein sequence ID" value="KAJ9133800.1"/>
    <property type="molecule type" value="Genomic_DNA"/>
</dbReference>
<feature type="compositionally biased region" description="Basic and acidic residues" evidence="1">
    <location>
        <begin position="7"/>
        <end position="17"/>
    </location>
</feature>
<comment type="caution">
    <text evidence="2">The sequence shown here is derived from an EMBL/GenBank/DDBJ whole genome shotgun (WGS) entry which is preliminary data.</text>
</comment>
<keyword evidence="3" id="KW-1185">Reference proteome</keyword>
<accession>A0AA38R513</accession>
<gene>
    <name evidence="2" type="ORF">NKR19_g8915</name>
</gene>
<evidence type="ECO:0000313" key="3">
    <source>
        <dbReference type="Proteomes" id="UP001174691"/>
    </source>
</evidence>
<evidence type="ECO:0000313" key="2">
    <source>
        <dbReference type="EMBL" id="KAJ9133800.1"/>
    </source>
</evidence>
<evidence type="ECO:0000256" key="1">
    <source>
        <dbReference type="SAM" id="MobiDB-lite"/>
    </source>
</evidence>
<feature type="region of interest" description="Disordered" evidence="1">
    <location>
        <begin position="1"/>
        <end position="47"/>
    </location>
</feature>
<proteinExistence type="predicted"/>
<dbReference type="Proteomes" id="UP001174691">
    <property type="component" value="Unassembled WGS sequence"/>
</dbReference>
<reference evidence="2" key="1">
    <citation type="submission" date="2022-07" db="EMBL/GenBank/DDBJ databases">
        <title>Fungi with potential for degradation of polypropylene.</title>
        <authorList>
            <person name="Gostincar C."/>
        </authorList>
    </citation>
    <scope>NUCLEOTIDE SEQUENCE</scope>
    <source>
        <strain evidence="2">EXF-13287</strain>
    </source>
</reference>
<name>A0AA38R513_9PEZI</name>